<comment type="caution">
    <text evidence="3">The sequence shown here is derived from an EMBL/GenBank/DDBJ whole genome shotgun (WGS) entry which is preliminary data.</text>
</comment>
<dbReference type="Proteomes" id="UP001172101">
    <property type="component" value="Unassembled WGS sequence"/>
</dbReference>
<dbReference type="SMART" id="SM00849">
    <property type="entry name" value="Lactamase_B"/>
    <property type="match status" value="1"/>
</dbReference>
<dbReference type="PANTHER" id="PTHR43084:SF1">
    <property type="entry name" value="PERSULFIDE DIOXYGENASE ETHE1, MITOCHONDRIAL"/>
    <property type="match status" value="1"/>
</dbReference>
<proteinExistence type="predicted"/>
<dbReference type="GeneID" id="85330959"/>
<evidence type="ECO:0000313" key="3">
    <source>
        <dbReference type="EMBL" id="KAK0718445.1"/>
    </source>
</evidence>
<sequence length="391" mass="43303">MIKPRQLHAGVAKWEKRTCQLLGQPSAPVLCGPRKYPYQVAQNATRTYHVSRSIREPVYKPQQLTTKGLAQFTTNSHANVHAAPSEPVIHPVFEANTGTWQYVVADPSTNEAVIIDPVLDYDASTCTASTHTADNLLALIHSHSYTVDRILETHAHADHLTAAAYLQLKLGAAQAHRNHRPPLICIGRRIGIVQTLFGQRYGVPADERAESAFDTLLDDDEQFVVGRALRVTALHLPGHTPDHLGYMFGGAHVFCGDSLFHPDIGSARCDFPGGSVRDLYASARRLLALPAAVRIWPGHDYPPPPPHSREPVSWATVVDHRRENRHLRDGISEEEFVTMRGERDARLGAPRLLHQALQMNIRAGRLPRPTPGFGDRLLHVPMRLGPGVGEW</sequence>
<protein>
    <submittedName>
        <fullName evidence="3">Beta-lactamase-like protein</fullName>
    </submittedName>
</protein>
<name>A0AA40DWR8_9PEZI</name>
<dbReference type="EMBL" id="JAUIRO010000004">
    <property type="protein sequence ID" value="KAK0718445.1"/>
    <property type="molecule type" value="Genomic_DNA"/>
</dbReference>
<accession>A0AA40DWR8</accession>
<keyword evidence="1" id="KW-0479">Metal-binding</keyword>
<dbReference type="RefSeq" id="XP_060297238.1">
    <property type="nucleotide sequence ID" value="XM_060447689.1"/>
</dbReference>
<dbReference type="InterPro" id="IPR044528">
    <property type="entry name" value="POD-like_MBL-fold"/>
</dbReference>
<dbReference type="Pfam" id="PF00753">
    <property type="entry name" value="Lactamase_B"/>
    <property type="match status" value="1"/>
</dbReference>
<dbReference type="AlphaFoldDB" id="A0AA40DWR8"/>
<dbReference type="CDD" id="cd07724">
    <property type="entry name" value="POD-like_MBL-fold"/>
    <property type="match status" value="1"/>
</dbReference>
<dbReference type="SUPFAM" id="SSF56281">
    <property type="entry name" value="Metallo-hydrolase/oxidoreductase"/>
    <property type="match status" value="1"/>
</dbReference>
<organism evidence="3 4">
    <name type="scientific">Lasiosphaeria miniovina</name>
    <dbReference type="NCBI Taxonomy" id="1954250"/>
    <lineage>
        <taxon>Eukaryota</taxon>
        <taxon>Fungi</taxon>
        <taxon>Dikarya</taxon>
        <taxon>Ascomycota</taxon>
        <taxon>Pezizomycotina</taxon>
        <taxon>Sordariomycetes</taxon>
        <taxon>Sordariomycetidae</taxon>
        <taxon>Sordariales</taxon>
        <taxon>Lasiosphaeriaceae</taxon>
        <taxon>Lasiosphaeria</taxon>
    </lineage>
</organism>
<dbReference type="InterPro" id="IPR001279">
    <property type="entry name" value="Metallo-B-lactamas"/>
</dbReference>
<dbReference type="GO" id="GO:0050313">
    <property type="term" value="F:sulfur dioxygenase activity"/>
    <property type="evidence" value="ECO:0007669"/>
    <property type="project" value="InterPro"/>
</dbReference>
<dbReference type="GO" id="GO:0006749">
    <property type="term" value="P:glutathione metabolic process"/>
    <property type="evidence" value="ECO:0007669"/>
    <property type="project" value="InterPro"/>
</dbReference>
<keyword evidence="4" id="KW-1185">Reference proteome</keyword>
<dbReference type="Gene3D" id="3.60.15.10">
    <property type="entry name" value="Ribonuclease Z/Hydroxyacylglutathione hydrolase-like"/>
    <property type="match status" value="1"/>
</dbReference>
<dbReference type="InterPro" id="IPR051682">
    <property type="entry name" value="Mito_Persulfide_Diox"/>
</dbReference>
<dbReference type="GO" id="GO:0070813">
    <property type="term" value="P:hydrogen sulfide metabolic process"/>
    <property type="evidence" value="ECO:0007669"/>
    <property type="project" value="TreeGrafter"/>
</dbReference>
<reference evidence="3" key="1">
    <citation type="submission" date="2023-06" db="EMBL/GenBank/DDBJ databases">
        <title>Genome-scale phylogeny and comparative genomics of the fungal order Sordariales.</title>
        <authorList>
            <consortium name="Lawrence Berkeley National Laboratory"/>
            <person name="Hensen N."/>
            <person name="Bonometti L."/>
            <person name="Westerberg I."/>
            <person name="Brannstrom I.O."/>
            <person name="Guillou S."/>
            <person name="Cros-Aarteil S."/>
            <person name="Calhoun S."/>
            <person name="Haridas S."/>
            <person name="Kuo A."/>
            <person name="Mondo S."/>
            <person name="Pangilinan J."/>
            <person name="Riley R."/>
            <person name="LaButti K."/>
            <person name="Andreopoulos B."/>
            <person name="Lipzen A."/>
            <person name="Chen C."/>
            <person name="Yanf M."/>
            <person name="Daum C."/>
            <person name="Ng V."/>
            <person name="Clum A."/>
            <person name="Steindorff A."/>
            <person name="Ohm R."/>
            <person name="Martin F."/>
            <person name="Silar P."/>
            <person name="Natvig D."/>
            <person name="Lalanne C."/>
            <person name="Gautier V."/>
            <person name="Ament-velasquez S.L."/>
            <person name="Kruys A."/>
            <person name="Hutchinson M.I."/>
            <person name="Powell A.J."/>
            <person name="Barry K."/>
            <person name="Miller A.N."/>
            <person name="Grigoriev I.V."/>
            <person name="Debuchy R."/>
            <person name="Gladieux P."/>
            <person name="Thoren M.H."/>
            <person name="Johannesson H."/>
        </authorList>
    </citation>
    <scope>NUCLEOTIDE SEQUENCE</scope>
    <source>
        <strain evidence="3">SMH2392-1A</strain>
    </source>
</reference>
<evidence type="ECO:0000313" key="4">
    <source>
        <dbReference type="Proteomes" id="UP001172101"/>
    </source>
</evidence>
<evidence type="ECO:0000259" key="2">
    <source>
        <dbReference type="SMART" id="SM00849"/>
    </source>
</evidence>
<gene>
    <name evidence="3" type="ORF">B0T26DRAFT_856099</name>
</gene>
<evidence type="ECO:0000256" key="1">
    <source>
        <dbReference type="ARBA" id="ARBA00022723"/>
    </source>
</evidence>
<dbReference type="InterPro" id="IPR036866">
    <property type="entry name" value="RibonucZ/Hydroxyglut_hydro"/>
</dbReference>
<dbReference type="GO" id="GO:0046872">
    <property type="term" value="F:metal ion binding"/>
    <property type="evidence" value="ECO:0007669"/>
    <property type="project" value="UniProtKB-KW"/>
</dbReference>
<dbReference type="PANTHER" id="PTHR43084">
    <property type="entry name" value="PERSULFIDE DIOXYGENASE ETHE1"/>
    <property type="match status" value="1"/>
</dbReference>
<feature type="domain" description="Metallo-beta-lactamase" evidence="2">
    <location>
        <begin position="98"/>
        <end position="299"/>
    </location>
</feature>